<dbReference type="Pfam" id="PF22816">
    <property type="entry name" value="CatAgl_D2"/>
    <property type="match status" value="1"/>
</dbReference>
<comment type="caution">
    <text evidence="3">The sequence shown here is derived from an EMBL/GenBank/DDBJ whole genome shotgun (WGS) entry which is preliminary data.</text>
</comment>
<accession>A0A2T7BJC5</accession>
<sequence length="573" mass="62191">MGMLYFPSVMKSQQLLLLLLLCPVLLLARQKPGAAIPWTTYEAENMRTSGQVLGPQYGPYRVETESSGQRCVQLKGKGQYVEFTALANANALVVRYSLPDAGKGGGLKSTFGIYRNGQLVKDCHVTSRYCYLYGKYPFSNDPDSGKVRNFYDELRLRDVAVRKGDIVRIALDCKAGDITRCIIDMADLEQVAPALAMPVNALSLADFSDGGTDYTDAMRKCIAAAASGGKTVWLPVGTYKITGDIVVPSGVIIQGAGMWYSVLEGDENAYASANKRVRIKGTGSNIHLADFAITGKLNYRNDSETNDGIFGTYGTGSTISRLWIEHTKVGMWIENSEGLVVEGCRLRNTIADGINFCVGMRGCVMRNCTARGGGDDCFAIWPAPFRKQEYVPGHNVIENCTGQLVFLANGAAIYGGDSNTVRNCIFTDITPGCGVLISNTFPTSRKGSDNNFTGTTLVEDCELRTCGGFDHEWNWRAALEICVDKRDISGLVIRDVEMENSLSNGINVRARNAGDKIGSLQNTLLERVKVAKVGLGMRNAYGLFVNDGAHGSLMVRACELGVIKNDAGTFTLQ</sequence>
<dbReference type="CDD" id="cd14490">
    <property type="entry name" value="CBM6-CBM35-CBM36_like_1"/>
    <property type="match status" value="1"/>
</dbReference>
<reference evidence="3 4" key="1">
    <citation type="submission" date="2018-04" db="EMBL/GenBank/DDBJ databases">
        <title>Chitinophaga fuyangensis sp. nov., isolated from soil in a chemical factory.</title>
        <authorList>
            <person name="Chen K."/>
        </authorList>
    </citation>
    <scope>NUCLEOTIDE SEQUENCE [LARGE SCALE GENOMIC DNA]</scope>
    <source>
        <strain evidence="3 4">LY-1</strain>
    </source>
</reference>
<dbReference type="Proteomes" id="UP000244450">
    <property type="component" value="Unassembled WGS sequence"/>
</dbReference>
<dbReference type="InterPro" id="IPR055149">
    <property type="entry name" value="Agl_cat_D2"/>
</dbReference>
<dbReference type="Gene3D" id="2.160.20.10">
    <property type="entry name" value="Single-stranded right-handed beta-helix, Pectin lyase-like"/>
    <property type="match status" value="1"/>
</dbReference>
<evidence type="ECO:0000313" key="4">
    <source>
        <dbReference type="Proteomes" id="UP000244450"/>
    </source>
</evidence>
<proteinExistence type="predicted"/>
<evidence type="ECO:0000259" key="2">
    <source>
        <dbReference type="Pfam" id="PF22816"/>
    </source>
</evidence>
<dbReference type="Pfam" id="PF22815">
    <property type="entry name" value="CatAgl_D1"/>
    <property type="match status" value="1"/>
</dbReference>
<dbReference type="InterPro" id="IPR011050">
    <property type="entry name" value="Pectin_lyase_fold/virulence"/>
</dbReference>
<organism evidence="3 4">
    <name type="scientific">Chitinophaga parva</name>
    <dbReference type="NCBI Taxonomy" id="2169414"/>
    <lineage>
        <taxon>Bacteria</taxon>
        <taxon>Pseudomonadati</taxon>
        <taxon>Bacteroidota</taxon>
        <taxon>Chitinophagia</taxon>
        <taxon>Chitinophagales</taxon>
        <taxon>Chitinophagaceae</taxon>
        <taxon>Chitinophaga</taxon>
    </lineage>
</organism>
<feature type="domain" description="Alpha-1,3-glucanase catalytic" evidence="2">
    <location>
        <begin position="230"/>
        <end position="532"/>
    </location>
</feature>
<keyword evidence="4" id="KW-1185">Reference proteome</keyword>
<evidence type="ECO:0000313" key="3">
    <source>
        <dbReference type="EMBL" id="PUZ26378.1"/>
    </source>
</evidence>
<dbReference type="InterPro" id="IPR033801">
    <property type="entry name" value="CBM6-CBM35-CBM36-like_1"/>
</dbReference>
<protein>
    <submittedName>
        <fullName evidence="3">Uncharacterized protein</fullName>
    </submittedName>
</protein>
<dbReference type="OrthoDB" id="197688at2"/>
<dbReference type="EMBL" id="QCYK01000002">
    <property type="protein sequence ID" value="PUZ26378.1"/>
    <property type="molecule type" value="Genomic_DNA"/>
</dbReference>
<dbReference type="SMART" id="SM00710">
    <property type="entry name" value="PbH1"/>
    <property type="match status" value="5"/>
</dbReference>
<feature type="domain" description="CBM6/CBM35/CBM36-like 1" evidence="1">
    <location>
        <begin position="36"/>
        <end position="191"/>
    </location>
</feature>
<gene>
    <name evidence="3" type="ORF">DCC81_10785</name>
</gene>
<dbReference type="SUPFAM" id="SSF51126">
    <property type="entry name" value="Pectin lyase-like"/>
    <property type="match status" value="1"/>
</dbReference>
<dbReference type="InterPro" id="IPR012334">
    <property type="entry name" value="Pectin_lyas_fold"/>
</dbReference>
<dbReference type="AlphaFoldDB" id="A0A2T7BJC5"/>
<evidence type="ECO:0000259" key="1">
    <source>
        <dbReference type="Pfam" id="PF22815"/>
    </source>
</evidence>
<dbReference type="InterPro" id="IPR006626">
    <property type="entry name" value="PbH1"/>
</dbReference>
<name>A0A2T7BJC5_9BACT</name>